<dbReference type="EMBL" id="CP100390">
    <property type="protein sequence ID" value="UZE94986.1"/>
    <property type="molecule type" value="Genomic_DNA"/>
</dbReference>
<feature type="signal peptide" evidence="1">
    <location>
        <begin position="1"/>
        <end position="22"/>
    </location>
</feature>
<gene>
    <name evidence="2" type="ORF">NKI27_13030</name>
</gene>
<dbReference type="RefSeq" id="WP_265046478.1">
    <property type="nucleotide sequence ID" value="NZ_CP100390.1"/>
</dbReference>
<evidence type="ECO:0008006" key="4">
    <source>
        <dbReference type="Google" id="ProtNLM"/>
    </source>
</evidence>
<protein>
    <recommendedName>
        <fullName evidence="4">Cytochrome c</fullName>
    </recommendedName>
</protein>
<evidence type="ECO:0000313" key="2">
    <source>
        <dbReference type="EMBL" id="UZE94986.1"/>
    </source>
</evidence>
<dbReference type="InterPro" id="IPR010980">
    <property type="entry name" value="Cyt_c/b562"/>
</dbReference>
<sequence length="159" mass="17791">MTKAISSALIALLIAISPNSYSASGVESLSPELRALLKQEMLAIQVGMKNIVPAFASGDLNAVSEIAGKINNSFILKQKITESQKHELHEKLPLGFIQKDQQFHKYAGMLEHVSHKKHIELVGFYYSRMLESCIGCHSEYAKHKFPNLSDEPKKVEHHH</sequence>
<dbReference type="Proteomes" id="UP001163739">
    <property type="component" value="Chromosome"/>
</dbReference>
<feature type="chain" id="PRO_5046526135" description="Cytochrome c" evidence="1">
    <location>
        <begin position="23"/>
        <end position="159"/>
    </location>
</feature>
<name>A0ABY6MYS2_9ALTE</name>
<keyword evidence="1" id="KW-0732">Signal</keyword>
<evidence type="ECO:0000256" key="1">
    <source>
        <dbReference type="SAM" id="SignalP"/>
    </source>
</evidence>
<keyword evidence="3" id="KW-1185">Reference proteome</keyword>
<evidence type="ECO:0000313" key="3">
    <source>
        <dbReference type="Proteomes" id="UP001163739"/>
    </source>
</evidence>
<proteinExistence type="predicted"/>
<reference evidence="2" key="1">
    <citation type="submission" date="2022-06" db="EMBL/GenBank/DDBJ databases">
        <title>Alkalimarinus sp. nov., isolated from gut of a Alitta virens.</title>
        <authorList>
            <person name="Yang A.I."/>
            <person name="Shin N.-R."/>
        </authorList>
    </citation>
    <scope>NUCLEOTIDE SEQUENCE</scope>
    <source>
        <strain evidence="2">A2M4</strain>
    </source>
</reference>
<accession>A0ABY6MYS2</accession>
<dbReference type="SUPFAM" id="SSF47175">
    <property type="entry name" value="Cytochromes"/>
    <property type="match status" value="1"/>
</dbReference>
<organism evidence="2 3">
    <name type="scientific">Alkalimarinus alittae</name>
    <dbReference type="NCBI Taxonomy" id="2961619"/>
    <lineage>
        <taxon>Bacteria</taxon>
        <taxon>Pseudomonadati</taxon>
        <taxon>Pseudomonadota</taxon>
        <taxon>Gammaproteobacteria</taxon>
        <taxon>Alteromonadales</taxon>
        <taxon>Alteromonadaceae</taxon>
        <taxon>Alkalimarinus</taxon>
    </lineage>
</organism>